<organism evidence="1 2">
    <name type="scientific">Momordica charantia</name>
    <name type="common">Bitter gourd</name>
    <name type="synonym">Balsam pear</name>
    <dbReference type="NCBI Taxonomy" id="3673"/>
    <lineage>
        <taxon>Eukaryota</taxon>
        <taxon>Viridiplantae</taxon>
        <taxon>Streptophyta</taxon>
        <taxon>Embryophyta</taxon>
        <taxon>Tracheophyta</taxon>
        <taxon>Spermatophyta</taxon>
        <taxon>Magnoliopsida</taxon>
        <taxon>eudicotyledons</taxon>
        <taxon>Gunneridae</taxon>
        <taxon>Pentapetalae</taxon>
        <taxon>rosids</taxon>
        <taxon>fabids</taxon>
        <taxon>Cucurbitales</taxon>
        <taxon>Cucurbitaceae</taxon>
        <taxon>Momordiceae</taxon>
        <taxon>Momordica</taxon>
    </lineage>
</organism>
<keyword evidence="1" id="KW-1185">Reference proteome</keyword>
<dbReference type="GO" id="GO:0008168">
    <property type="term" value="F:methyltransferase activity"/>
    <property type="evidence" value="ECO:0007669"/>
    <property type="project" value="UniProtKB-KW"/>
</dbReference>
<protein>
    <submittedName>
        <fullName evidence="2">Probable S-adenosylmethionine-dependent methyltransferase At5g38100</fullName>
    </submittedName>
</protein>
<evidence type="ECO:0000313" key="2">
    <source>
        <dbReference type="RefSeq" id="XP_022146830.1"/>
    </source>
</evidence>
<dbReference type="InterPro" id="IPR029063">
    <property type="entry name" value="SAM-dependent_MTases_sf"/>
</dbReference>
<keyword evidence="2" id="KW-0489">Methyltransferase</keyword>
<dbReference type="AlphaFoldDB" id="A0A6J1CYF9"/>
<reference evidence="2" key="1">
    <citation type="submission" date="2025-08" db="UniProtKB">
        <authorList>
            <consortium name="RefSeq"/>
        </authorList>
    </citation>
    <scope>IDENTIFICATION</scope>
    <source>
        <strain evidence="2">OHB3-1</strain>
    </source>
</reference>
<sequence length="166" mass="19032">MERFLEARAWEVVPGGIMVIICLGVSDGVSASQLPFGILYDNLASSLMDMATEGLLNEAQVDSFNLPIYITCPAEMTRLIEKNGHFSIERIELAEPATWLKGSIDTREWINHVRAAMEGTFLEHFKKDLIDEMFERTIRRLSQYSKEINEKLHEKVQLFAVLKRKE</sequence>
<dbReference type="RefSeq" id="XP_022146830.1">
    <property type="nucleotide sequence ID" value="XM_022291138.1"/>
</dbReference>
<dbReference type="Proteomes" id="UP000504603">
    <property type="component" value="Unplaced"/>
</dbReference>
<keyword evidence="2" id="KW-0808">Transferase</keyword>
<dbReference type="Gene3D" id="3.40.50.150">
    <property type="entry name" value="Vaccinia Virus protein VP39"/>
    <property type="match status" value="1"/>
</dbReference>
<dbReference type="KEGG" id="mcha:111015939"/>
<dbReference type="OrthoDB" id="1523883at2759"/>
<dbReference type="SUPFAM" id="SSF53335">
    <property type="entry name" value="S-adenosyl-L-methionine-dependent methyltransferases"/>
    <property type="match status" value="1"/>
</dbReference>
<dbReference type="GO" id="GO:0032259">
    <property type="term" value="P:methylation"/>
    <property type="evidence" value="ECO:0007669"/>
    <property type="project" value="UniProtKB-KW"/>
</dbReference>
<gene>
    <name evidence="2" type="primary">LOC111015939</name>
</gene>
<dbReference type="GeneID" id="111015939"/>
<evidence type="ECO:0000313" key="1">
    <source>
        <dbReference type="Proteomes" id="UP000504603"/>
    </source>
</evidence>
<dbReference type="Pfam" id="PF03492">
    <property type="entry name" value="Methyltransf_7"/>
    <property type="match status" value="1"/>
</dbReference>
<dbReference type="InterPro" id="IPR005299">
    <property type="entry name" value="MeTrfase_7"/>
</dbReference>
<name>A0A6J1CYF9_MOMCH</name>
<dbReference type="PANTHER" id="PTHR31009">
    <property type="entry name" value="S-ADENOSYL-L-METHIONINE:CARBOXYL METHYLTRANSFERASE FAMILY PROTEIN"/>
    <property type="match status" value="1"/>
</dbReference>
<accession>A0A6J1CYF9</accession>
<proteinExistence type="predicted"/>